<accession>A0A2G1UPL0</accession>
<reference evidence="2 3" key="1">
    <citation type="submission" date="2017-09" db="EMBL/GenBank/DDBJ databases">
        <title>The draft genome sequences of Marinobacter sp. PWS21.</title>
        <authorList>
            <person name="Cao J."/>
        </authorList>
    </citation>
    <scope>NUCLEOTIDE SEQUENCE [LARGE SCALE GENOMIC DNA]</scope>
    <source>
        <strain evidence="2 3">PWS21</strain>
    </source>
</reference>
<evidence type="ECO:0000313" key="3">
    <source>
        <dbReference type="Proteomes" id="UP000231409"/>
    </source>
</evidence>
<feature type="signal peptide" evidence="1">
    <location>
        <begin position="1"/>
        <end position="28"/>
    </location>
</feature>
<dbReference type="AlphaFoldDB" id="A0A2G1UPL0"/>
<evidence type="ECO:0000256" key="1">
    <source>
        <dbReference type="SAM" id="SignalP"/>
    </source>
</evidence>
<keyword evidence="1" id="KW-0732">Signal</keyword>
<feature type="chain" id="PRO_5013558436" evidence="1">
    <location>
        <begin position="29"/>
        <end position="213"/>
    </location>
</feature>
<comment type="caution">
    <text evidence="2">The sequence shown here is derived from an EMBL/GenBank/DDBJ whole genome shotgun (WGS) entry which is preliminary data.</text>
</comment>
<dbReference type="Proteomes" id="UP000231409">
    <property type="component" value="Unassembled WGS sequence"/>
</dbReference>
<dbReference type="Pfam" id="PF10972">
    <property type="entry name" value="CsiV"/>
    <property type="match status" value="1"/>
</dbReference>
<protein>
    <submittedName>
        <fullName evidence="2">5'-methylthioadenosine phosphorylase</fullName>
    </submittedName>
</protein>
<dbReference type="EMBL" id="NTFH01000004">
    <property type="protein sequence ID" value="PHQ16436.1"/>
    <property type="molecule type" value="Genomic_DNA"/>
</dbReference>
<dbReference type="RefSeq" id="WP_099613597.1">
    <property type="nucleotide sequence ID" value="NZ_KZ319368.1"/>
</dbReference>
<sequence length="213" mass="23457">MGLPAIKSLPGALIASALLVITALPALAQQAGGAREDFYRAEIVIVERKVDPQSVNEHMASRDVAPVAGLAKQMWVVDAAGNRISSLNLTPRSELTLNTAASRLENSGRFRVVAAAGWYQSFPPNYNGEAMQVAVGDWLAEAGHRDIEGQITINRQRYLHVDVELNHWRPSTTAEGAELITWIRENRRMRSEEVHYLDSPTIGVLVFFNKVGE</sequence>
<name>A0A2G1UPL0_9GAMM</name>
<keyword evidence="3" id="KW-1185">Reference proteome</keyword>
<evidence type="ECO:0000313" key="2">
    <source>
        <dbReference type="EMBL" id="PHQ16436.1"/>
    </source>
</evidence>
<dbReference type="InterPro" id="IPR021241">
    <property type="entry name" value="CsiV"/>
</dbReference>
<proteinExistence type="predicted"/>
<gene>
    <name evidence="2" type="ORF">CLH61_05020</name>
</gene>
<organism evidence="2 3">
    <name type="scientific">Marinobacter profundi</name>
    <dbReference type="NCBI Taxonomy" id="2666256"/>
    <lineage>
        <taxon>Bacteria</taxon>
        <taxon>Pseudomonadati</taxon>
        <taxon>Pseudomonadota</taxon>
        <taxon>Gammaproteobacteria</taxon>
        <taxon>Pseudomonadales</taxon>
        <taxon>Marinobacteraceae</taxon>
        <taxon>Marinobacter</taxon>
    </lineage>
</organism>